<evidence type="ECO:0000313" key="1">
    <source>
        <dbReference type="EMBL" id="AKQ69514.1"/>
    </source>
</evidence>
<dbReference type="SUPFAM" id="SSF48431">
    <property type="entry name" value="Lipovitellin-phosvitin complex, superhelical domain"/>
    <property type="match status" value="1"/>
</dbReference>
<dbReference type="OrthoDB" id="5379329at2"/>
<dbReference type="Proteomes" id="UP000009026">
    <property type="component" value="Chromosome"/>
</dbReference>
<sequence>MRRSKLAVRTAALTTLLLAGAVPAWHFFHRSAPVVATPQAAVSPSRLPLYQWTVGEERTYHFVWNDLQRIAFTVPGGEELQRFDGVMNLDGELTLQALEVRENGARLRLALKRLSRHEVTFSGQSLLPDAASLQEHLPESASAWLELNGQGALVGVRYSDAEPPMFRQFTQSLAAELFPTELRDATEWTAVESTHLGQVEANFQFQDDRARLSRRRTRYQSLRAASHVPAFQQKLSSLTQFDRDPDGFLAAVSLNEILDATHTDGRPLLSRRVRLRLTFSTRQQKPLPPSTEAKSIVRAPSQLVFEGDEERALATSQAAGMTVDLMLEALASANDPAAVGDTGTFARRAIAALKLEPHRTGELGALFKRPGVAPAMRELMLDLLAGAGHAEAQAALRELIVSKEAREHPGAHAMMVQRAGFFREPEPETGRLLARMNAEARASGDVGTERASAYALGAVVSHLPAGSPEAVEFLRPLEDALIQADSPEALEHSLRALGNSGAERVMDLASPHLRDASPTVRAAAASALRTAPQEAATGMLLEALSSETERAVQAVYLDALNGRTLGGAELERLSVWVISGGLAVGAEAPLLNVLTVRMDDSDAVLRMLQALSMRPGQQPATRARVMALMAQASASRGG</sequence>
<dbReference type="RefSeq" id="WP_002636074.1">
    <property type="nucleotide sequence ID" value="NZ_CP012109.1"/>
</dbReference>
<accession>A0A0H4X2Y4</accession>
<dbReference type="Gene3D" id="1.25.10.20">
    <property type="entry name" value="Vitellinogen, superhelical"/>
    <property type="match status" value="1"/>
</dbReference>
<dbReference type="EMBL" id="CP012109">
    <property type="protein sequence ID" value="AKQ69514.1"/>
    <property type="molecule type" value="Genomic_DNA"/>
</dbReference>
<dbReference type="AlphaFoldDB" id="A0A0H4X2Y4"/>
<protein>
    <recommendedName>
        <fullName evidence="3">Vitellogenin domain-containing protein</fullName>
    </recommendedName>
</protein>
<organism evidence="1 2">
    <name type="scientific">Pseudomyxococcus hansupus</name>
    <dbReference type="NCBI Taxonomy" id="1297742"/>
    <lineage>
        <taxon>Bacteria</taxon>
        <taxon>Pseudomonadati</taxon>
        <taxon>Myxococcota</taxon>
        <taxon>Myxococcia</taxon>
        <taxon>Myxococcales</taxon>
        <taxon>Cystobacterineae</taxon>
        <taxon>Myxococcaceae</taxon>
        <taxon>Pseudomyxococcus</taxon>
    </lineage>
</organism>
<evidence type="ECO:0008006" key="3">
    <source>
        <dbReference type="Google" id="ProtNLM"/>
    </source>
</evidence>
<proteinExistence type="predicted"/>
<evidence type="ECO:0000313" key="2">
    <source>
        <dbReference type="Proteomes" id="UP000009026"/>
    </source>
</evidence>
<reference evidence="1 2" key="1">
    <citation type="journal article" date="2016" name="PLoS ONE">
        <title>Complete Genome Sequence and Comparative Genomics of a Novel Myxobacterium Myxococcus hansupus.</title>
        <authorList>
            <person name="Sharma G."/>
            <person name="Narwani T."/>
            <person name="Subramanian S."/>
        </authorList>
    </citation>
    <scope>NUCLEOTIDE SEQUENCE [LARGE SCALE GENOMIC DNA]</scope>
    <source>
        <strain evidence="2">mixupus</strain>
    </source>
</reference>
<name>A0A0H4X2Y4_9BACT</name>
<dbReference type="KEGG" id="mym:A176_006426"/>
<dbReference type="eggNOG" id="COG1413">
    <property type="taxonomic scope" value="Bacteria"/>
</dbReference>
<dbReference type="PATRIC" id="fig|1297742.4.peg.6514"/>
<dbReference type="InterPro" id="IPR011030">
    <property type="entry name" value="Lipovitellin_superhlx_dom"/>
</dbReference>
<keyword evidence="2" id="KW-1185">Reference proteome</keyword>
<dbReference type="Pfam" id="PF13646">
    <property type="entry name" value="HEAT_2"/>
    <property type="match status" value="1"/>
</dbReference>
<gene>
    <name evidence="1" type="ORF">A176_006426</name>
</gene>
<dbReference type="STRING" id="1297742.A176_006426"/>